<keyword evidence="3" id="KW-1185">Reference proteome</keyword>
<gene>
    <name evidence="2" type="ORF">AXI58_05430</name>
</gene>
<name>A0A150F396_9BACI</name>
<feature type="transmembrane region" description="Helical" evidence="1">
    <location>
        <begin position="115"/>
        <end position="139"/>
    </location>
</feature>
<keyword evidence="1" id="KW-0472">Membrane</keyword>
<dbReference type="OrthoDB" id="9781996at2"/>
<keyword evidence="1" id="KW-0812">Transmembrane</keyword>
<dbReference type="Pfam" id="PF12730">
    <property type="entry name" value="ABC2_membrane_4"/>
    <property type="match status" value="1"/>
</dbReference>
<comment type="caution">
    <text evidence="2">The sequence shown here is derived from an EMBL/GenBank/DDBJ whole genome shotgun (WGS) entry which is preliminary data.</text>
</comment>
<keyword evidence="1" id="KW-1133">Transmembrane helix</keyword>
<evidence type="ECO:0000313" key="2">
    <source>
        <dbReference type="EMBL" id="KXZ13219.1"/>
    </source>
</evidence>
<dbReference type="CDD" id="cd21809">
    <property type="entry name" value="ABC-2_lan_permease-like"/>
    <property type="match status" value="1"/>
</dbReference>
<dbReference type="EMBL" id="LSBA01000039">
    <property type="protein sequence ID" value="KXZ13219.1"/>
    <property type="molecule type" value="Genomic_DNA"/>
</dbReference>
<dbReference type="PANTHER" id="PTHR37305">
    <property type="entry name" value="INTEGRAL MEMBRANE PROTEIN-RELATED"/>
    <property type="match status" value="1"/>
</dbReference>
<proteinExistence type="predicted"/>
<protein>
    <submittedName>
        <fullName evidence="2">MrsE</fullName>
    </submittedName>
</protein>
<feature type="transmembrane region" description="Helical" evidence="1">
    <location>
        <begin position="151"/>
        <end position="171"/>
    </location>
</feature>
<accession>A0A150F396</accession>
<evidence type="ECO:0000256" key="1">
    <source>
        <dbReference type="SAM" id="Phobius"/>
    </source>
</evidence>
<dbReference type="Proteomes" id="UP000075430">
    <property type="component" value="Unassembled WGS sequence"/>
</dbReference>
<dbReference type="PANTHER" id="PTHR37305:SF1">
    <property type="entry name" value="MEMBRANE PROTEIN"/>
    <property type="match status" value="1"/>
</dbReference>
<dbReference type="STRING" id="1793963.AXI58_05430"/>
<feature type="transmembrane region" description="Helical" evidence="1">
    <location>
        <begin position="226"/>
        <end position="244"/>
    </location>
</feature>
<sequence length="253" mass="28256">MLCKKEAKYLKNILFVERLKLKRSKLWIIYLLGPLLGVSLAYTNFIKNYNLFMNPGDNPWVEAWTQVALFMGPFVLPIVVGIFAALVCRGEHVGGGWKQLLALPVKHSDIFLGKFLTVVRMILISMLILILLFIGFGYMLGISGSLPLLTILGYGIRGILACLPLILLQLIVSIRSKTFGIPLAVSIVFTLPAIIIASTPLGQVYPWTQPMLAMSPEDESPIQSNFLFYTIMVMTCLVLLVYGIRSFTKRDLT</sequence>
<dbReference type="AlphaFoldDB" id="A0A150F396"/>
<organism evidence="2 3">
    <name type="scientific">Bacillus nakamurai</name>
    <dbReference type="NCBI Taxonomy" id="1793963"/>
    <lineage>
        <taxon>Bacteria</taxon>
        <taxon>Bacillati</taxon>
        <taxon>Bacillota</taxon>
        <taxon>Bacilli</taxon>
        <taxon>Bacillales</taxon>
        <taxon>Bacillaceae</taxon>
        <taxon>Bacillus</taxon>
    </lineage>
</organism>
<feature type="transmembrane region" description="Helical" evidence="1">
    <location>
        <begin position="27"/>
        <end position="46"/>
    </location>
</feature>
<feature type="transmembrane region" description="Helical" evidence="1">
    <location>
        <begin position="66"/>
        <end position="88"/>
    </location>
</feature>
<reference evidence="3" key="1">
    <citation type="submission" date="2016-02" db="EMBL/GenBank/DDBJ databases">
        <authorList>
            <person name="Dunlap C."/>
        </authorList>
    </citation>
    <scope>NUCLEOTIDE SEQUENCE [LARGE SCALE GENOMIC DNA]</scope>
    <source>
        <strain evidence="3">NRRL B-41092</strain>
    </source>
</reference>
<evidence type="ECO:0000313" key="3">
    <source>
        <dbReference type="Proteomes" id="UP000075430"/>
    </source>
</evidence>
<feature type="transmembrane region" description="Helical" evidence="1">
    <location>
        <begin position="183"/>
        <end position="206"/>
    </location>
</feature>